<evidence type="ECO:0000256" key="2">
    <source>
        <dbReference type="ARBA" id="ARBA00022729"/>
    </source>
</evidence>
<dbReference type="GO" id="GO:0007411">
    <property type="term" value="P:axon guidance"/>
    <property type="evidence" value="ECO:0007669"/>
    <property type="project" value="TreeGrafter"/>
</dbReference>
<keyword evidence="4" id="KW-1015">Disulfide bond</keyword>
<dbReference type="PANTHER" id="PTHR11304">
    <property type="entry name" value="EPHRIN"/>
    <property type="match status" value="1"/>
</dbReference>
<evidence type="ECO:0000256" key="8">
    <source>
        <dbReference type="ARBA" id="ARBA00040413"/>
    </source>
</evidence>
<dbReference type="Gene3D" id="2.60.40.420">
    <property type="entry name" value="Cupredoxins - blue copper proteins"/>
    <property type="match status" value="1"/>
</dbReference>
<evidence type="ECO:0000256" key="10">
    <source>
        <dbReference type="RuleBase" id="RU004375"/>
    </source>
</evidence>
<comment type="caution">
    <text evidence="12">The sequence shown here is derived from an EMBL/GenBank/DDBJ whole genome shotgun (WGS) entry which is preliminary data.</text>
</comment>
<name>A0A7J8BDR2_ROUAE</name>
<dbReference type="EMBL" id="JACASE010000017">
    <property type="protein sequence ID" value="KAF6396605.1"/>
    <property type="molecule type" value="Genomic_DNA"/>
</dbReference>
<dbReference type="InterPro" id="IPR031328">
    <property type="entry name" value="Ephrin"/>
</dbReference>
<evidence type="ECO:0000256" key="6">
    <source>
        <dbReference type="ARBA" id="ARBA00037186"/>
    </source>
</evidence>
<evidence type="ECO:0000259" key="11">
    <source>
        <dbReference type="PROSITE" id="PS51551"/>
    </source>
</evidence>
<keyword evidence="5" id="KW-0325">Glycoprotein</keyword>
<keyword evidence="2" id="KW-0732">Signal</keyword>
<keyword evidence="3 10" id="KW-0472">Membrane</keyword>
<dbReference type="PRINTS" id="PR01347">
    <property type="entry name" value="EPHRIN"/>
</dbReference>
<dbReference type="InterPro" id="IPR008972">
    <property type="entry name" value="Cupredoxin"/>
</dbReference>
<comment type="caution">
    <text evidence="9">Lacks conserved residue(s) required for the propagation of feature annotation.</text>
</comment>
<feature type="domain" description="Ephrin RBD" evidence="11">
    <location>
        <begin position="1"/>
        <end position="92"/>
    </location>
</feature>
<dbReference type="GO" id="GO:0048013">
    <property type="term" value="P:ephrin receptor signaling pathway"/>
    <property type="evidence" value="ECO:0007669"/>
    <property type="project" value="TreeGrafter"/>
</dbReference>
<reference evidence="12 13" key="1">
    <citation type="journal article" date="2020" name="Nature">
        <title>Six reference-quality genomes reveal evolution of bat adaptations.</title>
        <authorList>
            <person name="Jebb D."/>
            <person name="Huang Z."/>
            <person name="Pippel M."/>
            <person name="Hughes G.M."/>
            <person name="Lavrichenko K."/>
            <person name="Devanna P."/>
            <person name="Winkler S."/>
            <person name="Jermiin L.S."/>
            <person name="Skirmuntt E.C."/>
            <person name="Katzourakis A."/>
            <person name="Burkitt-Gray L."/>
            <person name="Ray D.A."/>
            <person name="Sullivan K.A.M."/>
            <person name="Roscito J.G."/>
            <person name="Kirilenko B.M."/>
            <person name="Davalos L.M."/>
            <person name="Corthals A.P."/>
            <person name="Power M.L."/>
            <person name="Jones G."/>
            <person name="Ransome R.D."/>
            <person name="Dechmann D.K.N."/>
            <person name="Locatelli A.G."/>
            <person name="Puechmaille S.J."/>
            <person name="Fedrigo O."/>
            <person name="Jarvis E.D."/>
            <person name="Hiller M."/>
            <person name="Vernes S.C."/>
            <person name="Myers E.W."/>
            <person name="Teeling E.C."/>
        </authorList>
    </citation>
    <scope>NUCLEOTIDE SEQUENCE [LARGE SCALE GENOMIC DNA]</scope>
    <source>
        <strain evidence="12">MRouAeg1</strain>
        <tissue evidence="12">Muscle</tissue>
    </source>
</reference>
<dbReference type="PROSITE" id="PS01299">
    <property type="entry name" value="EPHRIN_RBD_1"/>
    <property type="match status" value="1"/>
</dbReference>
<evidence type="ECO:0000256" key="9">
    <source>
        <dbReference type="PROSITE-ProRule" id="PRU00884"/>
    </source>
</evidence>
<keyword evidence="13" id="KW-1185">Reference proteome</keyword>
<evidence type="ECO:0000256" key="3">
    <source>
        <dbReference type="ARBA" id="ARBA00023136"/>
    </source>
</evidence>
<dbReference type="GO" id="GO:0005886">
    <property type="term" value="C:plasma membrane"/>
    <property type="evidence" value="ECO:0007669"/>
    <property type="project" value="TreeGrafter"/>
</dbReference>
<organism evidence="12 13">
    <name type="scientific">Rousettus aegyptiacus</name>
    <name type="common">Egyptian fruit bat</name>
    <name type="synonym">Pteropus aegyptiacus</name>
    <dbReference type="NCBI Taxonomy" id="9407"/>
    <lineage>
        <taxon>Eukaryota</taxon>
        <taxon>Metazoa</taxon>
        <taxon>Chordata</taxon>
        <taxon>Craniata</taxon>
        <taxon>Vertebrata</taxon>
        <taxon>Euteleostomi</taxon>
        <taxon>Mammalia</taxon>
        <taxon>Eutheria</taxon>
        <taxon>Laurasiatheria</taxon>
        <taxon>Chiroptera</taxon>
        <taxon>Yinpterochiroptera</taxon>
        <taxon>Pteropodoidea</taxon>
        <taxon>Pteropodidae</taxon>
        <taxon>Rousettinae</taxon>
        <taxon>Rousettus</taxon>
    </lineage>
</organism>
<dbReference type="Proteomes" id="UP000593571">
    <property type="component" value="Unassembled WGS sequence"/>
</dbReference>
<protein>
    <recommendedName>
        <fullName evidence="8">Ephrin-A1</fullName>
    </recommendedName>
</protein>
<dbReference type="GO" id="GO:0046875">
    <property type="term" value="F:ephrin receptor binding"/>
    <property type="evidence" value="ECO:0007669"/>
    <property type="project" value="TreeGrafter"/>
</dbReference>
<comment type="subcellular location">
    <subcellularLocation>
        <location evidence="1">Membrane</location>
    </subcellularLocation>
</comment>
<evidence type="ECO:0000256" key="1">
    <source>
        <dbReference type="ARBA" id="ARBA00004370"/>
    </source>
</evidence>
<proteinExistence type="inferred from homology"/>
<evidence type="ECO:0000256" key="7">
    <source>
        <dbReference type="ARBA" id="ARBA00038586"/>
    </source>
</evidence>
<sequence length="142" mass="16551">MEQYTLYLVEREQYQLCQPQSKNQVRWQCDRPSARHGPEKLSEKFQRFTPFTLGKEFKEGHSYYYISKPIYHQEDRCLRLKVTVNGKITHSPQAHANPQEKRLPADDPEVQVLHSVGHSAAPRLFPLAWAVLLLPSLLLQTP</sequence>
<evidence type="ECO:0000313" key="12">
    <source>
        <dbReference type="EMBL" id="KAF6396605.1"/>
    </source>
</evidence>
<dbReference type="SUPFAM" id="SSF49503">
    <property type="entry name" value="Cupredoxins"/>
    <property type="match status" value="1"/>
</dbReference>
<dbReference type="AlphaFoldDB" id="A0A7J8BDR2"/>
<comment type="subunit">
    <text evidence="7">Monomer. Homodimer. Forms heterodimers with EPHA2. Binds to the receptor tyrosine kinases EPHA2, EPHA3, EPHA4, EPHA5, EPHA6 and EPHA7. Also binds with low affinity to EPHA1.</text>
</comment>
<gene>
    <name evidence="12" type="ORF">HJG63_004317</name>
</gene>
<accession>A0A7J8BDR2</accession>
<dbReference type="Pfam" id="PF00812">
    <property type="entry name" value="Ephrin"/>
    <property type="match status" value="1"/>
</dbReference>
<comment type="similarity">
    <text evidence="9 10">Belongs to the ephrin family.</text>
</comment>
<dbReference type="PANTHER" id="PTHR11304:SF19">
    <property type="entry name" value="EPHRIN-A1"/>
    <property type="match status" value="1"/>
</dbReference>
<dbReference type="PROSITE" id="PS51551">
    <property type="entry name" value="EPHRIN_RBD_2"/>
    <property type="match status" value="1"/>
</dbReference>
<evidence type="ECO:0000313" key="13">
    <source>
        <dbReference type="Proteomes" id="UP000593571"/>
    </source>
</evidence>
<dbReference type="InterPro" id="IPR001799">
    <property type="entry name" value="Ephrin_RBD"/>
</dbReference>
<comment type="function">
    <text evidence="6">Cell surface GPI-bound ligand for Eph receptors, a family of receptor tyrosine kinases which are crucial for migration, repulsion and adhesion during neuronal, vascular and epithelial development. Binds promiscuously Eph receptors residing on adjacent cells, leading to contact-dependent bidirectional signaling into neighboring cells. Plays an important role in angiogenesis and tumor neovascularization. The recruitment of VAV2, VAV3 and PI3-kinase p85 subunit by phosphorylated EPHA2 is critical for EFNA1-induced RAC1 GTPase activation and vascular endothelial cell migration and assembly. Exerts anti-oncogenic effects in tumor cells through activation and down-regulation of EPHA2. Activates EPHA2 by inducing tyrosine phosphorylation which leads to its internalization and degradation. Acts as a negative regulator in the tumorigenesis of gliomas by down-regulating EPHA2 and FAK. Can evoke collapse of embryonic neuronal growth cone and regulates dendritic spine morphogenesis.</text>
</comment>
<evidence type="ECO:0000256" key="5">
    <source>
        <dbReference type="ARBA" id="ARBA00023180"/>
    </source>
</evidence>
<evidence type="ECO:0000256" key="4">
    <source>
        <dbReference type="ARBA" id="ARBA00023157"/>
    </source>
</evidence>
<dbReference type="InterPro" id="IPR019765">
    <property type="entry name" value="Ephrin_CS"/>
</dbReference>